<protein>
    <submittedName>
        <fullName evidence="1">Uncharacterized protein</fullName>
    </submittedName>
</protein>
<evidence type="ECO:0000313" key="1">
    <source>
        <dbReference type="EMBL" id="KAH7922155.1"/>
    </source>
</evidence>
<dbReference type="Proteomes" id="UP000790709">
    <property type="component" value="Unassembled WGS sequence"/>
</dbReference>
<name>A0ACB8B8L7_9AGAM</name>
<dbReference type="EMBL" id="MU266496">
    <property type="protein sequence ID" value="KAH7922155.1"/>
    <property type="molecule type" value="Genomic_DNA"/>
</dbReference>
<proteinExistence type="predicted"/>
<evidence type="ECO:0000313" key="2">
    <source>
        <dbReference type="Proteomes" id="UP000790709"/>
    </source>
</evidence>
<accession>A0ACB8B8L7</accession>
<reference evidence="1" key="1">
    <citation type="journal article" date="2021" name="New Phytol.">
        <title>Evolutionary innovations through gain and loss of genes in the ectomycorrhizal Boletales.</title>
        <authorList>
            <person name="Wu G."/>
            <person name="Miyauchi S."/>
            <person name="Morin E."/>
            <person name="Kuo A."/>
            <person name="Drula E."/>
            <person name="Varga T."/>
            <person name="Kohler A."/>
            <person name="Feng B."/>
            <person name="Cao Y."/>
            <person name="Lipzen A."/>
            <person name="Daum C."/>
            <person name="Hundley H."/>
            <person name="Pangilinan J."/>
            <person name="Johnson J."/>
            <person name="Barry K."/>
            <person name="LaButti K."/>
            <person name="Ng V."/>
            <person name="Ahrendt S."/>
            <person name="Min B."/>
            <person name="Choi I.G."/>
            <person name="Park H."/>
            <person name="Plett J.M."/>
            <person name="Magnuson J."/>
            <person name="Spatafora J.W."/>
            <person name="Nagy L.G."/>
            <person name="Henrissat B."/>
            <person name="Grigoriev I.V."/>
            <person name="Yang Z.L."/>
            <person name="Xu J."/>
            <person name="Martin F.M."/>
        </authorList>
    </citation>
    <scope>NUCLEOTIDE SEQUENCE</scope>
    <source>
        <strain evidence="1">KUC20120723A-06</strain>
    </source>
</reference>
<gene>
    <name evidence="1" type="ORF">BV22DRAFT_1049115</name>
</gene>
<organism evidence="1 2">
    <name type="scientific">Leucogyrophana mollusca</name>
    <dbReference type="NCBI Taxonomy" id="85980"/>
    <lineage>
        <taxon>Eukaryota</taxon>
        <taxon>Fungi</taxon>
        <taxon>Dikarya</taxon>
        <taxon>Basidiomycota</taxon>
        <taxon>Agaricomycotina</taxon>
        <taxon>Agaricomycetes</taxon>
        <taxon>Agaricomycetidae</taxon>
        <taxon>Boletales</taxon>
        <taxon>Boletales incertae sedis</taxon>
        <taxon>Leucogyrophana</taxon>
    </lineage>
</organism>
<sequence length="182" mass="18549">MSLAPYVVHSLVIATQFKALSKRIEQDILMIVELGSGESAGLSGSMSVGTSGGTIGSGSAGASEIVGDGTSGITGIGAGAGGGRNVRDCEGGSQTRAGTRRGRDASGSGSVGTSVNDDEIVIVGGGGEGLRCHVVLDHSKGKGSIWPNMHGYYPWLPRMPEHFSQGGSTRRRGWVPRGKHSL</sequence>
<comment type="caution">
    <text evidence="1">The sequence shown here is derived from an EMBL/GenBank/DDBJ whole genome shotgun (WGS) entry which is preliminary data.</text>
</comment>
<keyword evidence="2" id="KW-1185">Reference proteome</keyword>